<dbReference type="GO" id="GO:0065002">
    <property type="term" value="P:intracellular protein transmembrane transport"/>
    <property type="evidence" value="ECO:0007669"/>
    <property type="project" value="UniProtKB-UniRule"/>
</dbReference>
<feature type="transmembrane region" description="Helical" evidence="9">
    <location>
        <begin position="250"/>
        <end position="269"/>
    </location>
</feature>
<dbReference type="PANTHER" id="PTHR30081">
    <property type="entry name" value="PROTEIN-EXPORT MEMBRANE PROTEIN SEC"/>
    <property type="match status" value="1"/>
</dbReference>
<dbReference type="InterPro" id="IPR022646">
    <property type="entry name" value="SecD/SecF_CS"/>
</dbReference>
<dbReference type="InterPro" id="IPR048634">
    <property type="entry name" value="SecD_SecF_C"/>
</dbReference>
<name>A0A949JH04_9ACTN</name>
<comment type="subunit">
    <text evidence="9">Forms a complex with SecD. Part of the essential Sec protein translocation apparatus which comprises SecA, SecYEG and auxiliary proteins SecDF. Other proteins may also be involved.</text>
</comment>
<evidence type="ECO:0000313" key="13">
    <source>
        <dbReference type="Proteomes" id="UP000694501"/>
    </source>
</evidence>
<dbReference type="InterPro" id="IPR022813">
    <property type="entry name" value="SecD/SecF_arch_bac"/>
</dbReference>
<dbReference type="PRINTS" id="PR01755">
    <property type="entry name" value="SECFTRNLCASE"/>
</dbReference>
<dbReference type="GO" id="GO:0006605">
    <property type="term" value="P:protein targeting"/>
    <property type="evidence" value="ECO:0007669"/>
    <property type="project" value="UniProtKB-UniRule"/>
</dbReference>
<dbReference type="EMBL" id="JAELVF020000001">
    <property type="protein sequence ID" value="MBU7599963.1"/>
    <property type="molecule type" value="Genomic_DNA"/>
</dbReference>
<keyword evidence="4 9" id="KW-0812">Transmembrane</keyword>
<evidence type="ECO:0000256" key="10">
    <source>
        <dbReference type="SAM" id="MobiDB-lite"/>
    </source>
</evidence>
<dbReference type="NCBIfam" id="TIGR00966">
    <property type="entry name" value="transloc_SecF"/>
    <property type="match status" value="1"/>
</dbReference>
<feature type="transmembrane region" description="Helical" evidence="9">
    <location>
        <begin position="164"/>
        <end position="185"/>
    </location>
</feature>
<evidence type="ECO:0000256" key="7">
    <source>
        <dbReference type="ARBA" id="ARBA00023010"/>
    </source>
</evidence>
<dbReference type="GO" id="GO:0015450">
    <property type="term" value="F:protein-transporting ATPase activity"/>
    <property type="evidence" value="ECO:0007669"/>
    <property type="project" value="InterPro"/>
</dbReference>
<feature type="compositionally biased region" description="Low complexity" evidence="10">
    <location>
        <begin position="352"/>
        <end position="381"/>
    </location>
</feature>
<feature type="domain" description="Protein export membrane protein SecD/SecF C-terminal" evidence="11">
    <location>
        <begin position="114"/>
        <end position="303"/>
    </location>
</feature>
<dbReference type="PANTHER" id="PTHR30081:SF8">
    <property type="entry name" value="PROTEIN TRANSLOCASE SUBUNIT SECF"/>
    <property type="match status" value="1"/>
</dbReference>
<evidence type="ECO:0000256" key="3">
    <source>
        <dbReference type="ARBA" id="ARBA00022475"/>
    </source>
</evidence>
<dbReference type="RefSeq" id="WP_211040192.1">
    <property type="nucleotide sequence ID" value="NZ_JAELVF020000001.1"/>
</dbReference>
<keyword evidence="7 9" id="KW-0811">Translocation</keyword>
<organism evidence="12 13">
    <name type="scientific">Streptomyces tardus</name>
    <dbReference type="NCBI Taxonomy" id="2780544"/>
    <lineage>
        <taxon>Bacteria</taxon>
        <taxon>Bacillati</taxon>
        <taxon>Actinomycetota</taxon>
        <taxon>Actinomycetes</taxon>
        <taxon>Kitasatosporales</taxon>
        <taxon>Streptomycetaceae</taxon>
        <taxon>Streptomyces</taxon>
    </lineage>
</organism>
<dbReference type="HAMAP" id="MF_01464_B">
    <property type="entry name" value="SecF_B"/>
    <property type="match status" value="1"/>
</dbReference>
<feature type="transmembrane region" description="Helical" evidence="9">
    <location>
        <begin position="191"/>
        <end position="212"/>
    </location>
</feature>
<evidence type="ECO:0000256" key="5">
    <source>
        <dbReference type="ARBA" id="ARBA00022927"/>
    </source>
</evidence>
<keyword evidence="3 9" id="KW-1003">Cell membrane</keyword>
<evidence type="ECO:0000256" key="2">
    <source>
        <dbReference type="ARBA" id="ARBA00022448"/>
    </source>
</evidence>
<comment type="caution">
    <text evidence="12">The sequence shown here is derived from an EMBL/GenBank/DDBJ whole genome shotgun (WGS) entry which is preliminary data.</text>
</comment>
<dbReference type="GO" id="GO:0043952">
    <property type="term" value="P:protein transport by the Sec complex"/>
    <property type="evidence" value="ECO:0007669"/>
    <property type="project" value="UniProtKB-UniRule"/>
</dbReference>
<evidence type="ECO:0000256" key="4">
    <source>
        <dbReference type="ARBA" id="ARBA00022692"/>
    </source>
</evidence>
<dbReference type="SUPFAM" id="SSF82866">
    <property type="entry name" value="Multidrug efflux transporter AcrB transmembrane domain"/>
    <property type="match status" value="1"/>
</dbReference>
<dbReference type="Pfam" id="PF07549">
    <property type="entry name" value="Sec_GG"/>
    <property type="match status" value="1"/>
</dbReference>
<evidence type="ECO:0000256" key="6">
    <source>
        <dbReference type="ARBA" id="ARBA00022989"/>
    </source>
</evidence>
<evidence type="ECO:0000259" key="11">
    <source>
        <dbReference type="Pfam" id="PF02355"/>
    </source>
</evidence>
<evidence type="ECO:0000313" key="12">
    <source>
        <dbReference type="EMBL" id="MBU7599963.1"/>
    </source>
</evidence>
<keyword evidence="8 9" id="KW-0472">Membrane</keyword>
<sequence>MSRLGELGGKLHRGEVAYDFVNRRKIWYLISIVLLAISLGGVFGKGLNMGVEFEGGAVYTTPPTQATVEEVRSEAEDASGKEARVQRLGNDSLRITLTGLDTDTSNATREALAEGLGIEVSNLDAELVGPSWGEQMTDKALTGMGIFLVLVTVYLAVTFEWRMALAALLALLHDLVITIGVYALVGFEVTPGTVVGVLTILGYSLYDTVVVFDKVSENTSRLGKDSRLTYSELANLGLNATLVRSVNTSIVALLPVGALLFIGAGLLGGGMLKDIALSLFVGLAAGTYSSIVIATPLVVDFKRTDAKARVHDRKVLAKRAKSAALAAERGARPDEDTPPAGEGADDEHAEAGDAAAESVPAPATPARRAGGSASRGRSGRR</sequence>
<dbReference type="InterPro" id="IPR055344">
    <property type="entry name" value="SecD_SecF_C_bact"/>
</dbReference>
<keyword evidence="2 9" id="KW-0813">Transport</keyword>
<dbReference type="Proteomes" id="UP000694501">
    <property type="component" value="Unassembled WGS sequence"/>
</dbReference>
<feature type="region of interest" description="Disordered" evidence="10">
    <location>
        <begin position="324"/>
        <end position="381"/>
    </location>
</feature>
<keyword evidence="5 9" id="KW-0653">Protein transport</keyword>
<gene>
    <name evidence="9 12" type="primary">secF</name>
    <name evidence="12" type="ORF">JGS22_020605</name>
</gene>
<dbReference type="InterPro" id="IPR022645">
    <property type="entry name" value="SecD/SecF_bac"/>
</dbReference>
<accession>A0A949JH04</accession>
<evidence type="ECO:0000256" key="9">
    <source>
        <dbReference type="HAMAP-Rule" id="MF_01464"/>
    </source>
</evidence>
<dbReference type="Pfam" id="PF02355">
    <property type="entry name" value="SecD_SecF_C"/>
    <property type="match status" value="1"/>
</dbReference>
<dbReference type="NCBIfam" id="TIGR00916">
    <property type="entry name" value="2A0604s01"/>
    <property type="match status" value="1"/>
</dbReference>
<reference evidence="12" key="1">
    <citation type="submission" date="2021-06" db="EMBL/GenBank/DDBJ databases">
        <title>Sequencing of actinobacteria type strains.</title>
        <authorList>
            <person name="Nguyen G.-S."/>
            <person name="Wentzel A."/>
        </authorList>
    </citation>
    <scope>NUCLEOTIDE SEQUENCE</scope>
    <source>
        <strain evidence="12">P38-E01</strain>
    </source>
</reference>
<comment type="function">
    <text evidence="9">Part of the Sec protein translocase complex. Interacts with the SecYEG preprotein conducting channel. SecDF uses the proton motive force (PMF) to complete protein translocation after the ATP-dependent function of SecA.</text>
</comment>
<comment type="subcellular location">
    <subcellularLocation>
        <location evidence="1 9">Cell membrane</location>
        <topology evidence="1 9">Multi-pass membrane protein</topology>
    </subcellularLocation>
</comment>
<keyword evidence="13" id="KW-1185">Reference proteome</keyword>
<dbReference type="InterPro" id="IPR005665">
    <property type="entry name" value="SecF_bac"/>
</dbReference>
<protein>
    <recommendedName>
        <fullName evidence="9">Protein-export membrane protein SecF</fullName>
    </recommendedName>
</protein>
<dbReference type="Gene3D" id="1.20.1640.10">
    <property type="entry name" value="Multidrug efflux transporter AcrB transmembrane domain"/>
    <property type="match status" value="1"/>
</dbReference>
<evidence type="ECO:0000256" key="8">
    <source>
        <dbReference type="ARBA" id="ARBA00023136"/>
    </source>
</evidence>
<dbReference type="AlphaFoldDB" id="A0A949JH04"/>
<evidence type="ECO:0000256" key="1">
    <source>
        <dbReference type="ARBA" id="ARBA00004651"/>
    </source>
</evidence>
<feature type="transmembrane region" description="Helical" evidence="9">
    <location>
        <begin position="140"/>
        <end position="157"/>
    </location>
</feature>
<dbReference type="GO" id="GO:0005886">
    <property type="term" value="C:plasma membrane"/>
    <property type="evidence" value="ECO:0007669"/>
    <property type="project" value="UniProtKB-SubCell"/>
</dbReference>
<keyword evidence="6 9" id="KW-1133">Transmembrane helix</keyword>
<proteinExistence type="inferred from homology"/>
<comment type="similarity">
    <text evidence="9">Belongs to the SecD/SecF family. SecF subfamily.</text>
</comment>
<feature type="transmembrane region" description="Helical" evidence="9">
    <location>
        <begin position="26"/>
        <end position="44"/>
    </location>
</feature>
<feature type="transmembrane region" description="Helical" evidence="9">
    <location>
        <begin position="275"/>
        <end position="299"/>
    </location>
</feature>